<comment type="similarity">
    <text evidence="19">Belongs to the MurB family.</text>
</comment>
<evidence type="ECO:0000256" key="9">
    <source>
        <dbReference type="ARBA" id="ARBA00022630"/>
    </source>
</evidence>
<keyword evidence="13 19" id="KW-0573">Peptidoglycan synthesis</keyword>
<evidence type="ECO:0000256" key="3">
    <source>
        <dbReference type="ARBA" id="ARBA00004496"/>
    </source>
</evidence>
<dbReference type="GO" id="GO:0009252">
    <property type="term" value="P:peptidoglycan biosynthetic process"/>
    <property type="evidence" value="ECO:0007669"/>
    <property type="project" value="UniProtKB-UniRule"/>
</dbReference>
<evidence type="ECO:0000313" key="22">
    <source>
        <dbReference type="Proteomes" id="UP000318141"/>
    </source>
</evidence>
<dbReference type="InterPro" id="IPR016167">
    <property type="entry name" value="FAD-bd_PCMH_sub1"/>
</dbReference>
<dbReference type="NCBIfam" id="TIGR00179">
    <property type="entry name" value="murB"/>
    <property type="match status" value="1"/>
</dbReference>
<evidence type="ECO:0000256" key="19">
    <source>
        <dbReference type="HAMAP-Rule" id="MF_00037"/>
    </source>
</evidence>
<gene>
    <name evidence="19" type="primary">murB</name>
    <name evidence="21" type="ORF">L602_002300000500</name>
</gene>
<feature type="active site" evidence="19">
    <location>
        <position position="164"/>
    </location>
</feature>
<evidence type="ECO:0000256" key="11">
    <source>
        <dbReference type="ARBA" id="ARBA00022857"/>
    </source>
</evidence>
<evidence type="ECO:0000256" key="4">
    <source>
        <dbReference type="ARBA" id="ARBA00004752"/>
    </source>
</evidence>
<dbReference type="EMBL" id="VLJN01000016">
    <property type="protein sequence ID" value="TWG85770.1"/>
    <property type="molecule type" value="Genomic_DNA"/>
</dbReference>
<dbReference type="GO" id="GO:0005829">
    <property type="term" value="C:cytosol"/>
    <property type="evidence" value="ECO:0007669"/>
    <property type="project" value="TreeGrafter"/>
</dbReference>
<dbReference type="Proteomes" id="UP000318141">
    <property type="component" value="Unassembled WGS sequence"/>
</dbReference>
<evidence type="ECO:0000256" key="15">
    <source>
        <dbReference type="ARBA" id="ARBA00023306"/>
    </source>
</evidence>
<dbReference type="InterPro" id="IPR003170">
    <property type="entry name" value="MurB"/>
</dbReference>
<evidence type="ECO:0000256" key="5">
    <source>
        <dbReference type="ARBA" id="ARBA00012518"/>
    </source>
</evidence>
<evidence type="ECO:0000256" key="1">
    <source>
        <dbReference type="ARBA" id="ARBA00001974"/>
    </source>
</evidence>
<keyword evidence="9 19" id="KW-0285">Flavoprotein</keyword>
<dbReference type="NCBIfam" id="NF010478">
    <property type="entry name" value="PRK13903.1"/>
    <property type="match status" value="1"/>
</dbReference>
<keyword evidence="11 19" id="KW-0521">NADP</keyword>
<comment type="pathway">
    <text evidence="4 19">Cell wall biogenesis; peptidoglycan biosynthesis.</text>
</comment>
<dbReference type="SUPFAM" id="SSF56194">
    <property type="entry name" value="Uridine diphospho-N-Acetylenolpyruvylglucosamine reductase, MurB, C-terminal domain"/>
    <property type="match status" value="1"/>
</dbReference>
<dbReference type="InterPro" id="IPR016166">
    <property type="entry name" value="FAD-bd_PCMH"/>
</dbReference>
<organism evidence="21 22">
    <name type="scientific">Cupriavidus gilardii J11</name>
    <dbReference type="NCBI Taxonomy" id="936133"/>
    <lineage>
        <taxon>Bacteria</taxon>
        <taxon>Pseudomonadati</taxon>
        <taxon>Pseudomonadota</taxon>
        <taxon>Betaproteobacteria</taxon>
        <taxon>Burkholderiales</taxon>
        <taxon>Burkholderiaceae</taxon>
        <taxon>Cupriavidus</taxon>
    </lineage>
</organism>
<keyword evidence="7 19" id="KW-0963">Cytoplasm</keyword>
<keyword evidence="12 19" id="KW-0133">Cell shape</keyword>
<dbReference type="InterPro" id="IPR006094">
    <property type="entry name" value="Oxid_FAD_bind_N"/>
</dbReference>
<evidence type="ECO:0000313" key="21">
    <source>
        <dbReference type="EMBL" id="TWG85770.1"/>
    </source>
</evidence>
<dbReference type="PANTHER" id="PTHR21071">
    <property type="entry name" value="UDP-N-ACETYLENOLPYRUVOYLGLUCOSAMINE REDUCTASE"/>
    <property type="match status" value="1"/>
</dbReference>
<dbReference type="GO" id="GO:0008360">
    <property type="term" value="P:regulation of cell shape"/>
    <property type="evidence" value="ECO:0007669"/>
    <property type="project" value="UniProtKB-KW"/>
</dbReference>
<dbReference type="SUPFAM" id="SSF56176">
    <property type="entry name" value="FAD-binding/transporter-associated domain-like"/>
    <property type="match status" value="1"/>
</dbReference>
<reference evidence="21 22" key="1">
    <citation type="submission" date="2019-07" db="EMBL/GenBank/DDBJ databases">
        <title>Genome sequencing of lignin-degrading bacterial isolates.</title>
        <authorList>
            <person name="Gladden J."/>
        </authorList>
    </citation>
    <scope>NUCLEOTIDE SEQUENCE [LARGE SCALE GENOMIC DNA]</scope>
    <source>
        <strain evidence="21 22">J11</strain>
    </source>
</reference>
<keyword evidence="22" id="KW-1185">Reference proteome</keyword>
<dbReference type="InterPro" id="IPR011601">
    <property type="entry name" value="MurB_C"/>
</dbReference>
<comment type="caution">
    <text evidence="21">The sequence shown here is derived from an EMBL/GenBank/DDBJ whole genome shotgun (WGS) entry which is preliminary data.</text>
</comment>
<keyword evidence="15 19" id="KW-0131">Cell cycle</keyword>
<dbReference type="Gene3D" id="3.30.43.10">
    <property type="entry name" value="Uridine Diphospho-n-acetylenolpyruvylglucosamine Reductase, domain 2"/>
    <property type="match status" value="1"/>
</dbReference>
<dbReference type="GO" id="GO:0071949">
    <property type="term" value="F:FAD binding"/>
    <property type="evidence" value="ECO:0007669"/>
    <property type="project" value="InterPro"/>
</dbReference>
<protein>
    <recommendedName>
        <fullName evidence="6 19">UDP-N-acetylenolpyruvoylglucosamine reductase</fullName>
        <ecNumber evidence="5 19">1.3.1.98</ecNumber>
    </recommendedName>
    <alternativeName>
        <fullName evidence="17 19">UDP-N-acetylmuramate dehydrogenase</fullName>
    </alternativeName>
</protein>
<feature type="active site" evidence="19">
    <location>
        <position position="332"/>
    </location>
</feature>
<comment type="subcellular location">
    <subcellularLocation>
        <location evidence="3 19">Cytoplasm</location>
    </subcellularLocation>
</comment>
<dbReference type="NCBIfam" id="NF000755">
    <property type="entry name" value="PRK00046.1"/>
    <property type="match status" value="1"/>
</dbReference>
<dbReference type="Pfam" id="PF01565">
    <property type="entry name" value="FAD_binding_4"/>
    <property type="match status" value="1"/>
</dbReference>
<dbReference type="AlphaFoldDB" id="A0A562BLG7"/>
<dbReference type="UniPathway" id="UPA00219"/>
<dbReference type="InterPro" id="IPR016169">
    <property type="entry name" value="FAD-bd_PCMH_sub2"/>
</dbReference>
<sequence length="336" mass="36981">MADFHEFYPLRRHNTLGFDVRARFACEVRSEDDLVAALADPRTERLPLVVLGGGSNVVLTGDLEAAVLLMRIPGYQVESRDDAWLVTVGAGENWHGIVGRTIADGMPGLENLALIPGSAGAAPIQNIGAYGVELRERFAGLRAWDRQARRFVELDCEQCAFGYRDSLFKRAGRDRYVITSITLRLPKPWRPALAYAELERELAHLSEPTPAQIRDAVIAIRRRKLPDPEVLGNAGSFFKNPVVSKAQRDALMERHPDLVSHAQPDGSYKLAAGWLIDRCGFKGERAGAVGVHDRQALVLVHHGGGSGTQLLALANRIAATVEQRFGLRIEPEPVVY</sequence>
<evidence type="ECO:0000256" key="2">
    <source>
        <dbReference type="ARBA" id="ARBA00003921"/>
    </source>
</evidence>
<feature type="active site" description="Proton donor" evidence="19">
    <location>
        <position position="236"/>
    </location>
</feature>
<dbReference type="GO" id="GO:0051301">
    <property type="term" value="P:cell division"/>
    <property type="evidence" value="ECO:0007669"/>
    <property type="project" value="UniProtKB-KW"/>
</dbReference>
<keyword evidence="10 19" id="KW-0274">FAD</keyword>
<comment type="cofactor">
    <cofactor evidence="1 19">
        <name>FAD</name>
        <dbReference type="ChEBI" id="CHEBI:57692"/>
    </cofactor>
</comment>
<evidence type="ECO:0000256" key="14">
    <source>
        <dbReference type="ARBA" id="ARBA00023002"/>
    </source>
</evidence>
<dbReference type="InterPro" id="IPR036318">
    <property type="entry name" value="FAD-bd_PCMH-like_sf"/>
</dbReference>
<evidence type="ECO:0000256" key="16">
    <source>
        <dbReference type="ARBA" id="ARBA00023316"/>
    </source>
</evidence>
<keyword evidence="14 19" id="KW-0560">Oxidoreductase</keyword>
<evidence type="ECO:0000256" key="12">
    <source>
        <dbReference type="ARBA" id="ARBA00022960"/>
    </source>
</evidence>
<dbReference type="OrthoDB" id="9804753at2"/>
<dbReference type="GO" id="GO:0008762">
    <property type="term" value="F:UDP-N-acetylmuramate dehydrogenase activity"/>
    <property type="evidence" value="ECO:0007669"/>
    <property type="project" value="UniProtKB-UniRule"/>
</dbReference>
<feature type="domain" description="FAD-binding PCMH-type" evidence="20">
    <location>
        <begin position="17"/>
        <end position="188"/>
    </location>
</feature>
<dbReference type="Pfam" id="PF02873">
    <property type="entry name" value="MurB_C"/>
    <property type="match status" value="1"/>
</dbReference>
<dbReference type="InterPro" id="IPR036635">
    <property type="entry name" value="MurB_C_sf"/>
</dbReference>
<comment type="function">
    <text evidence="2 19">Cell wall formation.</text>
</comment>
<evidence type="ECO:0000256" key="7">
    <source>
        <dbReference type="ARBA" id="ARBA00022490"/>
    </source>
</evidence>
<dbReference type="Gene3D" id="3.90.78.10">
    <property type="entry name" value="UDP-N-acetylenolpyruvoylglucosamine reductase, C-terminal domain"/>
    <property type="match status" value="1"/>
</dbReference>
<evidence type="ECO:0000256" key="17">
    <source>
        <dbReference type="ARBA" id="ARBA00031026"/>
    </source>
</evidence>
<evidence type="ECO:0000256" key="10">
    <source>
        <dbReference type="ARBA" id="ARBA00022827"/>
    </source>
</evidence>
<evidence type="ECO:0000256" key="18">
    <source>
        <dbReference type="ARBA" id="ARBA00048914"/>
    </source>
</evidence>
<evidence type="ECO:0000256" key="8">
    <source>
        <dbReference type="ARBA" id="ARBA00022618"/>
    </source>
</evidence>
<evidence type="ECO:0000256" key="6">
    <source>
        <dbReference type="ARBA" id="ARBA00015188"/>
    </source>
</evidence>
<dbReference type="PROSITE" id="PS51387">
    <property type="entry name" value="FAD_PCMH"/>
    <property type="match status" value="1"/>
</dbReference>
<dbReference type="Gene3D" id="3.30.465.10">
    <property type="match status" value="1"/>
</dbReference>
<dbReference type="GO" id="GO:0071555">
    <property type="term" value="P:cell wall organization"/>
    <property type="evidence" value="ECO:0007669"/>
    <property type="project" value="UniProtKB-KW"/>
</dbReference>
<comment type="catalytic activity">
    <reaction evidence="18 19">
        <text>UDP-N-acetyl-alpha-D-muramate + NADP(+) = UDP-N-acetyl-3-O-(1-carboxyvinyl)-alpha-D-glucosamine + NADPH + H(+)</text>
        <dbReference type="Rhea" id="RHEA:12248"/>
        <dbReference type="ChEBI" id="CHEBI:15378"/>
        <dbReference type="ChEBI" id="CHEBI:57783"/>
        <dbReference type="ChEBI" id="CHEBI:58349"/>
        <dbReference type="ChEBI" id="CHEBI:68483"/>
        <dbReference type="ChEBI" id="CHEBI:70757"/>
        <dbReference type="EC" id="1.3.1.98"/>
    </reaction>
</comment>
<name>A0A562BLG7_9BURK</name>
<accession>A0A562BLG7</accession>
<dbReference type="HAMAP" id="MF_00037">
    <property type="entry name" value="MurB"/>
    <property type="match status" value="1"/>
</dbReference>
<dbReference type="PANTHER" id="PTHR21071:SF4">
    <property type="entry name" value="UDP-N-ACETYLENOLPYRUVOYLGLUCOSAMINE REDUCTASE"/>
    <property type="match status" value="1"/>
</dbReference>
<proteinExistence type="inferred from homology"/>
<keyword evidence="8 19" id="KW-0132">Cell division</keyword>
<evidence type="ECO:0000256" key="13">
    <source>
        <dbReference type="ARBA" id="ARBA00022984"/>
    </source>
</evidence>
<keyword evidence="16 19" id="KW-0961">Cell wall biogenesis/degradation</keyword>
<evidence type="ECO:0000259" key="20">
    <source>
        <dbReference type="PROSITE" id="PS51387"/>
    </source>
</evidence>
<dbReference type="EC" id="1.3.1.98" evidence="5 19"/>